<protein>
    <submittedName>
        <fullName evidence="1">Uncharacterized protein</fullName>
    </submittedName>
</protein>
<keyword evidence="2" id="KW-1185">Reference proteome</keyword>
<organism evidence="1 2">
    <name type="scientific">Coniosporium uncinatum</name>
    <dbReference type="NCBI Taxonomy" id="93489"/>
    <lineage>
        <taxon>Eukaryota</taxon>
        <taxon>Fungi</taxon>
        <taxon>Dikarya</taxon>
        <taxon>Ascomycota</taxon>
        <taxon>Pezizomycotina</taxon>
        <taxon>Dothideomycetes</taxon>
        <taxon>Dothideomycetes incertae sedis</taxon>
        <taxon>Coniosporium</taxon>
    </lineage>
</organism>
<accession>A0ACC3DNH1</accession>
<dbReference type="EMBL" id="JAWDJW010002069">
    <property type="protein sequence ID" value="KAK3078245.1"/>
    <property type="molecule type" value="Genomic_DNA"/>
</dbReference>
<name>A0ACC3DNH1_9PEZI</name>
<gene>
    <name evidence="1" type="ORF">LTS18_008072</name>
</gene>
<evidence type="ECO:0000313" key="2">
    <source>
        <dbReference type="Proteomes" id="UP001186974"/>
    </source>
</evidence>
<comment type="caution">
    <text evidence="1">The sequence shown here is derived from an EMBL/GenBank/DDBJ whole genome shotgun (WGS) entry which is preliminary data.</text>
</comment>
<evidence type="ECO:0000313" key="1">
    <source>
        <dbReference type="EMBL" id="KAK3078245.1"/>
    </source>
</evidence>
<sequence>MQLQHKHIAVDLLYLLLCINNSRNGTELHHQHVGEVRDDRSLIQMLAKYYRCRRNELRSFFSMRAVRAINLVKFGLDMSSRVDVHQHDRACEKKSCNCVPPLDKVEPSPDAEYRCRPVPAAQIPPIGENYLMHLFASPECISPQQTWIYNQFPKRTRGQLMGRPDEPTFGWGVHFQEGWNWDKIWLVVFVLFVFGSLLFGILWSVLRHDIQSAFGISAYWITACTVLLSYIATRNV</sequence>
<dbReference type="Proteomes" id="UP001186974">
    <property type="component" value="Unassembled WGS sequence"/>
</dbReference>
<proteinExistence type="predicted"/>
<reference evidence="1" key="1">
    <citation type="submission" date="2024-09" db="EMBL/GenBank/DDBJ databases">
        <title>Black Yeasts Isolated from many extreme environments.</title>
        <authorList>
            <person name="Coleine C."/>
            <person name="Stajich J.E."/>
            <person name="Selbmann L."/>
        </authorList>
    </citation>
    <scope>NUCLEOTIDE SEQUENCE</scope>
    <source>
        <strain evidence="1">CCFEE 5737</strain>
    </source>
</reference>